<name>A0A0L0G2P7_9EUKA</name>
<evidence type="ECO:0000256" key="6">
    <source>
        <dbReference type="ARBA" id="ARBA00023098"/>
    </source>
</evidence>
<dbReference type="SMART" id="SM00155">
    <property type="entry name" value="PLDc"/>
    <property type="match status" value="2"/>
</dbReference>
<sequence>MGGAEKAKEKFVQGAEKVKHTAAKVTHTVVNKATPGPSKDKDKVKQSHGRHGTPGSVGAGLYDVQNTHATKSGAGVVHAELGRDTDVIHTDLRSKPNSGVVKGAMAADDPKQDSIFAGLTRAEKAIAALSPRGSGSGADPHAFKQEKGHGHGHAASSPRGSGVKSVEQVVGWCSWCYKRVPQDMVSRNYLSRNVYKCTICHNRTLACRVSTVTGCKGFSRGHDSWDDELCSVCEKRIPGWGHPEPTPPHGYCSWCYRDTIHTHIQSNLIRRDKSECSHCGNRTVPCMVLGGCANFARANTQVPDTHCAYHQDKIADWEDLERNISHAKARGEVYLTKHNRYESYAQPRTGCSAEALVDGKDFLWSVSEAIENAQSTILMSFWQMHPYVHMRRDAADSTLDKHDYYRFDTMLKRKADQGVKIYVLLWDEPHTWAVNNFSSESADVLRSLHKTNIKVMRHPQHFDPQNILWTHHQKYLVMDHQVAFVGGFDVCSGRYDTVSHRVTDGKRERWPGQDYFNPHQAGIESIYNPYRDVLDRKSTSRMPWHDVSVKVKGPVVDDLVRNFVQRWNHHLIDTETSFSVPMAEGVTSSQPLISLPNWLGGSSASDKPPILAMKGGQYDVKRQMDDVTAVAESGMPRRQTTHAILVDIHNVEEVYTSEPSDSSQSKRHKTAETPTDVLENWKLEQESEDDAPNMEEKAGTCTIQAIRSICHWSGGIATESSIYGAYMKTIQQAQHFIYIENQYFVSGCAGGGVENEIWKALMDKVFEKIDKKEKFRLYITVPTPEDRGVQAKGILKFQSMTLSQGGQSMVEQLLSRNPEIENVDDYITVTFLRQKGVLPNGEHCTEKVFVHSKIMVVDDKVALISSANINDRSLLGHRDSELGVLIHDSDLVPGRMNGVDTKVGRFAQELRMQLMAEHLGWLVESDDGHMFTRDRRVDEELPNKGNTKETTVNEKTGTHADTPDSDRSRRNRCKIRINSIVHGREYKNMKVSEEPEKANCICGQADCSEDCQLLLQGTEDLSNTRTTTQDTTETHTSHTHNGTHPHVHAHTLTTMDTDSMNQSGKRSTGDGKSVRENDKHRKCVVSGITIGDEAEVRERLLDPVCDAFHKDVWLKLANQNTRIVEQVFDSIVCNKHATWDEFSEYWDKPPHRDKTHLLENYQGLLTMYPLHFLGGDTLTTNEAMVLGDVLFQ</sequence>
<dbReference type="GeneID" id="25905163"/>
<evidence type="ECO:0000256" key="4">
    <source>
        <dbReference type="ARBA" id="ARBA00022801"/>
    </source>
</evidence>
<keyword evidence="6" id="KW-0443">Lipid metabolism</keyword>
<feature type="compositionally biased region" description="Basic residues" evidence="7">
    <location>
        <begin position="1037"/>
        <end position="1049"/>
    </location>
</feature>
<dbReference type="EMBL" id="KQ241867">
    <property type="protein sequence ID" value="KNC83066.1"/>
    <property type="molecule type" value="Genomic_DNA"/>
</dbReference>
<comment type="catalytic activity">
    <reaction evidence="1">
        <text>a 1,2-diacyl-sn-glycero-3-phosphocholine + H2O = a 1,2-diacyl-sn-glycero-3-phosphate + choline + H(+)</text>
        <dbReference type="Rhea" id="RHEA:14445"/>
        <dbReference type="ChEBI" id="CHEBI:15354"/>
        <dbReference type="ChEBI" id="CHEBI:15377"/>
        <dbReference type="ChEBI" id="CHEBI:15378"/>
        <dbReference type="ChEBI" id="CHEBI:57643"/>
        <dbReference type="ChEBI" id="CHEBI:58608"/>
        <dbReference type="EC" id="3.1.4.4"/>
    </reaction>
</comment>
<dbReference type="GO" id="GO:0004630">
    <property type="term" value="F:phospholipase D activity"/>
    <property type="evidence" value="ECO:0007669"/>
    <property type="project" value="UniProtKB-EC"/>
</dbReference>
<feature type="region of interest" description="Disordered" evidence="7">
    <location>
        <begin position="934"/>
        <end position="971"/>
    </location>
</feature>
<feature type="region of interest" description="Disordered" evidence="7">
    <location>
        <begin position="655"/>
        <end position="676"/>
    </location>
</feature>
<dbReference type="STRING" id="667725.A0A0L0G2P7"/>
<feature type="compositionally biased region" description="Basic and acidic residues" evidence="7">
    <location>
        <begin position="1"/>
        <end position="19"/>
    </location>
</feature>
<evidence type="ECO:0000256" key="2">
    <source>
        <dbReference type="ARBA" id="ARBA00012027"/>
    </source>
</evidence>
<dbReference type="InterPro" id="IPR015679">
    <property type="entry name" value="PLipase_D_fam"/>
</dbReference>
<feature type="region of interest" description="Disordered" evidence="7">
    <location>
        <begin position="1023"/>
        <end position="1078"/>
    </location>
</feature>
<dbReference type="AlphaFoldDB" id="A0A0L0G2P7"/>
<accession>A0A0L0G2P7</accession>
<dbReference type="OrthoDB" id="14911at2759"/>
<dbReference type="PANTHER" id="PTHR18896:SF76">
    <property type="entry name" value="PHOSPHOLIPASE"/>
    <property type="match status" value="1"/>
</dbReference>
<dbReference type="RefSeq" id="XP_014156968.1">
    <property type="nucleotide sequence ID" value="XM_014301493.1"/>
</dbReference>
<dbReference type="PANTHER" id="PTHR18896">
    <property type="entry name" value="PHOSPHOLIPASE D"/>
    <property type="match status" value="1"/>
</dbReference>
<organism evidence="9 10">
    <name type="scientific">Sphaeroforma arctica JP610</name>
    <dbReference type="NCBI Taxonomy" id="667725"/>
    <lineage>
        <taxon>Eukaryota</taxon>
        <taxon>Ichthyosporea</taxon>
        <taxon>Ichthyophonida</taxon>
        <taxon>Sphaeroforma</taxon>
    </lineage>
</organism>
<feature type="domain" description="PLD phosphodiesterase" evidence="8">
    <location>
        <begin position="467"/>
        <end position="494"/>
    </location>
</feature>
<dbReference type="EC" id="3.1.4.4" evidence="2"/>
<evidence type="ECO:0000256" key="1">
    <source>
        <dbReference type="ARBA" id="ARBA00000798"/>
    </source>
</evidence>
<evidence type="ECO:0000256" key="5">
    <source>
        <dbReference type="ARBA" id="ARBA00022963"/>
    </source>
</evidence>
<feature type="region of interest" description="Disordered" evidence="7">
    <location>
        <begin position="130"/>
        <end position="162"/>
    </location>
</feature>
<dbReference type="Proteomes" id="UP000054560">
    <property type="component" value="Unassembled WGS sequence"/>
</dbReference>
<evidence type="ECO:0000256" key="7">
    <source>
        <dbReference type="SAM" id="MobiDB-lite"/>
    </source>
</evidence>
<evidence type="ECO:0000313" key="9">
    <source>
        <dbReference type="EMBL" id="KNC83066.1"/>
    </source>
</evidence>
<feature type="compositionally biased region" description="Polar residues" evidence="7">
    <location>
        <begin position="944"/>
        <end position="955"/>
    </location>
</feature>
<gene>
    <name evidence="9" type="ORF">SARC_04659</name>
</gene>
<dbReference type="SUPFAM" id="SSF56024">
    <property type="entry name" value="Phospholipase D/nuclease"/>
    <property type="match status" value="2"/>
</dbReference>
<feature type="compositionally biased region" description="Basic and acidic residues" evidence="7">
    <location>
        <begin position="1067"/>
        <end position="1078"/>
    </location>
</feature>
<dbReference type="GO" id="GO:0009395">
    <property type="term" value="P:phospholipid catabolic process"/>
    <property type="evidence" value="ECO:0007669"/>
    <property type="project" value="TreeGrafter"/>
</dbReference>
<keyword evidence="3" id="KW-0677">Repeat</keyword>
<feature type="domain" description="PLD phosphodiesterase" evidence="8">
    <location>
        <begin position="846"/>
        <end position="873"/>
    </location>
</feature>
<feature type="region of interest" description="Disordered" evidence="7">
    <location>
        <begin position="1"/>
        <end position="58"/>
    </location>
</feature>
<dbReference type="CDD" id="cd09141">
    <property type="entry name" value="PLDc_vPLD1_2_yPLD_like_2"/>
    <property type="match status" value="1"/>
</dbReference>
<evidence type="ECO:0000313" key="10">
    <source>
        <dbReference type="Proteomes" id="UP000054560"/>
    </source>
</evidence>
<protein>
    <recommendedName>
        <fullName evidence="2">phospholipase D</fullName>
        <ecNumber evidence="2">3.1.4.4</ecNumber>
    </recommendedName>
</protein>
<reference evidence="9 10" key="1">
    <citation type="submission" date="2011-02" db="EMBL/GenBank/DDBJ databases">
        <title>The Genome Sequence of Sphaeroforma arctica JP610.</title>
        <authorList>
            <consortium name="The Broad Institute Genome Sequencing Platform"/>
            <person name="Russ C."/>
            <person name="Cuomo C."/>
            <person name="Young S.K."/>
            <person name="Zeng Q."/>
            <person name="Gargeya S."/>
            <person name="Alvarado L."/>
            <person name="Berlin A."/>
            <person name="Chapman S.B."/>
            <person name="Chen Z."/>
            <person name="Freedman E."/>
            <person name="Gellesch M."/>
            <person name="Goldberg J."/>
            <person name="Griggs A."/>
            <person name="Gujja S."/>
            <person name="Heilman E."/>
            <person name="Heiman D."/>
            <person name="Howarth C."/>
            <person name="Mehta T."/>
            <person name="Neiman D."/>
            <person name="Pearson M."/>
            <person name="Roberts A."/>
            <person name="Saif S."/>
            <person name="Shea T."/>
            <person name="Shenoy N."/>
            <person name="Sisk P."/>
            <person name="Stolte C."/>
            <person name="Sykes S."/>
            <person name="White J."/>
            <person name="Yandava C."/>
            <person name="Burger G."/>
            <person name="Gray M.W."/>
            <person name="Holland P.W.H."/>
            <person name="King N."/>
            <person name="Lang F.B.F."/>
            <person name="Roger A.J."/>
            <person name="Ruiz-Trillo I."/>
            <person name="Haas B."/>
            <person name="Nusbaum C."/>
            <person name="Birren B."/>
        </authorList>
    </citation>
    <scope>NUCLEOTIDE SEQUENCE [LARGE SCALE GENOMIC DNA]</scope>
    <source>
        <strain evidence="9 10">JP610</strain>
    </source>
</reference>
<dbReference type="Gene3D" id="3.30.870.10">
    <property type="entry name" value="Endonuclease Chain A"/>
    <property type="match status" value="2"/>
</dbReference>
<dbReference type="Pfam" id="PF00614">
    <property type="entry name" value="PLDc"/>
    <property type="match status" value="2"/>
</dbReference>
<keyword evidence="5" id="KW-0442">Lipid degradation</keyword>
<keyword evidence="10" id="KW-1185">Reference proteome</keyword>
<keyword evidence="4" id="KW-0378">Hydrolase</keyword>
<evidence type="ECO:0000259" key="8">
    <source>
        <dbReference type="PROSITE" id="PS50035"/>
    </source>
</evidence>
<feature type="compositionally biased region" description="Basic and acidic residues" evidence="7">
    <location>
        <begin position="956"/>
        <end position="968"/>
    </location>
</feature>
<dbReference type="PROSITE" id="PS50035">
    <property type="entry name" value="PLD"/>
    <property type="match status" value="2"/>
</dbReference>
<feature type="compositionally biased region" description="Polar residues" evidence="7">
    <location>
        <begin position="1051"/>
        <end position="1066"/>
    </location>
</feature>
<proteinExistence type="predicted"/>
<dbReference type="eggNOG" id="KOG1329">
    <property type="taxonomic scope" value="Eukaryota"/>
</dbReference>
<evidence type="ECO:0000256" key="3">
    <source>
        <dbReference type="ARBA" id="ARBA00022737"/>
    </source>
</evidence>
<dbReference type="InterPro" id="IPR001736">
    <property type="entry name" value="PLipase_D/transphosphatidylase"/>
</dbReference>